<proteinExistence type="predicted"/>
<organism evidence="4 5">
    <name type="scientific">Trichobilharzia regenti</name>
    <name type="common">Nasal bird schistosome</name>
    <dbReference type="NCBI Taxonomy" id="157069"/>
    <lineage>
        <taxon>Eukaryota</taxon>
        <taxon>Metazoa</taxon>
        <taxon>Spiralia</taxon>
        <taxon>Lophotrochozoa</taxon>
        <taxon>Platyhelminthes</taxon>
        <taxon>Trematoda</taxon>
        <taxon>Digenea</taxon>
        <taxon>Strigeidida</taxon>
        <taxon>Schistosomatoidea</taxon>
        <taxon>Schistosomatidae</taxon>
        <taxon>Trichobilharzia</taxon>
    </lineage>
</organism>
<feature type="region of interest" description="Disordered" evidence="2">
    <location>
        <begin position="439"/>
        <end position="462"/>
    </location>
</feature>
<dbReference type="AlphaFoldDB" id="A0AA85KFP0"/>
<evidence type="ECO:0000313" key="5">
    <source>
        <dbReference type="WBParaSite" id="TREG1_83550.7"/>
    </source>
</evidence>
<evidence type="ECO:0000259" key="3">
    <source>
        <dbReference type="Pfam" id="PF15739"/>
    </source>
</evidence>
<name>A0AA85KFP0_TRIRE</name>
<protein>
    <recommendedName>
        <fullName evidence="3">Translin-associated factor X-interacting protein 1 N-terminal domain-containing protein</fullName>
    </recommendedName>
</protein>
<evidence type="ECO:0000256" key="2">
    <source>
        <dbReference type="SAM" id="MobiDB-lite"/>
    </source>
</evidence>
<dbReference type="Pfam" id="PF15739">
    <property type="entry name" value="TSNAXIP1_N"/>
    <property type="match status" value="1"/>
</dbReference>
<dbReference type="PANTHER" id="PTHR16306:SF0">
    <property type="entry name" value="TRANSLIN-ASSOCIATED FACTOR X-INTERACTING PROTEIN 1"/>
    <property type="match status" value="1"/>
</dbReference>
<dbReference type="InterPro" id="IPR032755">
    <property type="entry name" value="TSNAXIP1_N"/>
</dbReference>
<dbReference type="Proteomes" id="UP000050795">
    <property type="component" value="Unassembled WGS sequence"/>
</dbReference>
<keyword evidence="4" id="KW-1185">Reference proteome</keyword>
<reference evidence="5" key="2">
    <citation type="submission" date="2023-11" db="UniProtKB">
        <authorList>
            <consortium name="WormBaseParasite"/>
        </authorList>
    </citation>
    <scope>IDENTIFICATION</scope>
</reference>
<feature type="region of interest" description="Disordered" evidence="2">
    <location>
        <begin position="309"/>
        <end position="330"/>
    </location>
</feature>
<keyword evidence="1" id="KW-0175">Coiled coil</keyword>
<feature type="domain" description="Translin-associated factor X-interacting protein 1 N-terminal" evidence="3">
    <location>
        <begin position="57"/>
        <end position="163"/>
    </location>
</feature>
<dbReference type="PANTHER" id="PTHR16306">
    <property type="entry name" value="TRANSLIN-ASSOCIATED FACTOR X-INTERACTING PROTEIN 1"/>
    <property type="match status" value="1"/>
</dbReference>
<reference evidence="4" key="1">
    <citation type="submission" date="2022-06" db="EMBL/GenBank/DDBJ databases">
        <authorList>
            <person name="Berger JAMES D."/>
            <person name="Berger JAMES D."/>
        </authorList>
    </citation>
    <scope>NUCLEOTIDE SEQUENCE [LARGE SCALE GENOMIC DNA]</scope>
</reference>
<dbReference type="WBParaSite" id="TREG1_83550.7">
    <property type="protein sequence ID" value="TREG1_83550.7"/>
    <property type="gene ID" value="TREG1_83550"/>
</dbReference>
<evidence type="ECO:0000256" key="1">
    <source>
        <dbReference type="ARBA" id="ARBA00023054"/>
    </source>
</evidence>
<evidence type="ECO:0000313" key="4">
    <source>
        <dbReference type="Proteomes" id="UP000050795"/>
    </source>
</evidence>
<accession>A0AA85KFP0</accession>
<sequence>MADAVDFLEKWPAHATGRSYARSQASIVNSRIVSLSEVETKISNLIPKPKFLETLEKNIADRLKDIQPDDRDSRFQIFKEAFQSFIYSFKTYKHFLSSIYQEYEEFLNFYKAEAQKLRPVKEYLWTISQECDERILKIQKKEKPEINSLRREIVRLRDLISQLKGEKLGLETQVGHLTQSLKEEHEKFRYEADAKLLLISEINAMRMQFDEIEVITKHAQIKTNENDDPVLLKIALEQARKAQSVSEFELVQLKAEYVNVMPKNRYDMLMDENLQLKNDFEAIMKEYEGLNESFKLLKNQLNEVMKQRDESESKIQQMQKVSTPRPEWNEVGRKLPGGLTKWLEETVSMTSQEKMHFMVNQFTLQNNENTEFNLNTYIKEELNFIPLFLQTDSTVKPRPMQLRDCLLIVHELWLTRKSEKDFIKEQSLGQRRRLLTSRRLSQVQTRSHPPAGTQSKSPSTHHQHRDVFKSFDEFLNHFFKQIYGIEQIRIEWAHTFYSMLVKETHCYKLIELKKIIDNKMDEECHWHFESWIKSIEEQILLFIDSNNNNNNSSMIFPLNTEGIHEKKKLILKQTLSEALLDILGQKNLNRLDTLIQTASEYASLQIKEPSNLSSSSTSVELPSLSNLNMKGGSEPNQYQVSIQYMIDFNKLFEDIHAEDINPFISELLSVYKQLKTAFINDIVSEIQKLTSNEVQQNSITLTELKNAIETISPSTAVTFNLQPKSGKTISTQSVQSLDADSTLEWIFKINPNEPLVQSLTLNTLIKRLEGSNLFPD</sequence>
<dbReference type="GO" id="GO:0005737">
    <property type="term" value="C:cytoplasm"/>
    <property type="evidence" value="ECO:0007669"/>
    <property type="project" value="TreeGrafter"/>
</dbReference>